<accession>A0ACD0NN23</accession>
<gene>
    <name evidence="1" type="ORF">IE53DRAFT_390659</name>
</gene>
<evidence type="ECO:0000313" key="1">
    <source>
        <dbReference type="EMBL" id="PWN47203.1"/>
    </source>
</evidence>
<reference evidence="1 2" key="1">
    <citation type="journal article" date="2018" name="Mol. Biol. Evol.">
        <title>Broad Genomic Sampling Reveals a Smut Pathogenic Ancestry of the Fungal Clade Ustilaginomycotina.</title>
        <authorList>
            <person name="Kijpornyongpan T."/>
            <person name="Mondo S.J."/>
            <person name="Barry K."/>
            <person name="Sandor L."/>
            <person name="Lee J."/>
            <person name="Lipzen A."/>
            <person name="Pangilinan J."/>
            <person name="LaButti K."/>
            <person name="Hainaut M."/>
            <person name="Henrissat B."/>
            <person name="Grigoriev I.V."/>
            <person name="Spatafora J.W."/>
            <person name="Aime M.C."/>
        </authorList>
    </citation>
    <scope>NUCLEOTIDE SEQUENCE [LARGE SCALE GENOMIC DNA]</scope>
    <source>
        <strain evidence="1 2">SA 807</strain>
    </source>
</reference>
<dbReference type="Proteomes" id="UP000245626">
    <property type="component" value="Unassembled WGS sequence"/>
</dbReference>
<name>A0ACD0NN23_9BASI</name>
<sequence>MSGDDEPTPHFASPEDEIRHWKSKVAHMQDTLTEAETSLQEFMESSKELESEMDKELNHSNRRIADLQAKNDVLRNEQEEWKTKYQKALAEHNSTLNALQKELSALRESHNLYKNKLRDMEMDNDELENAERMIASSLADMEGKYNKTIERTALLEEELVDKSRLEEENQRLKDELRDLNEELAILRDVVDRKRLANRSETPLETASSISRSSADEMTLADLTIEKKRNTSSHIGQTSAAERPPSRQATASPTARKAINPFRQTHGRATSKEVNLFLSRQTNHHYHQHHLDESPAASTGGGGLTRSGSTRALASRESQQPPSSPSHRAALRSTLRQQQQQQYPSRMTPSTSTGSARIMQDMMLRMKALEGRINSARNISNRVATAEVSSIPRPSSRLSSSIGAGAGAGGGGYNSPVHHHGSSSSTAAAVPHNERTRNSLGSGVGSGRPSFDGKATMMMTNSSIPIPTNGLSKSTNSRRPTSRLSNVGMLERDGGESSLLTPPPPLPATIPSDFQASRSGAIDHHHTTASTSSSSSSRVSNTRNNNTTTNNPRSSSPSSSHYDFIHQDPSEFQPISNKPSLAKSVGGGGDASLARMRRRSSISSTRFVTTTAPSRKRTSNSTQPSILAAASASRAAPTTQVHPATGPPSSWKSGGSSAVRSKN</sequence>
<proteinExistence type="predicted"/>
<dbReference type="EMBL" id="KZ820505">
    <property type="protein sequence ID" value="PWN47203.1"/>
    <property type="molecule type" value="Genomic_DNA"/>
</dbReference>
<organism evidence="1 2">
    <name type="scientific">Violaceomyces palustris</name>
    <dbReference type="NCBI Taxonomy" id="1673888"/>
    <lineage>
        <taxon>Eukaryota</taxon>
        <taxon>Fungi</taxon>
        <taxon>Dikarya</taxon>
        <taxon>Basidiomycota</taxon>
        <taxon>Ustilaginomycotina</taxon>
        <taxon>Ustilaginomycetes</taxon>
        <taxon>Violaceomycetales</taxon>
        <taxon>Violaceomycetaceae</taxon>
        <taxon>Violaceomyces</taxon>
    </lineage>
</organism>
<evidence type="ECO:0000313" key="2">
    <source>
        <dbReference type="Proteomes" id="UP000245626"/>
    </source>
</evidence>
<keyword evidence="2" id="KW-1185">Reference proteome</keyword>
<protein>
    <submittedName>
        <fullName evidence="1">Uncharacterized protein</fullName>
    </submittedName>
</protein>